<dbReference type="OrthoDB" id="3761897at2759"/>
<protein>
    <submittedName>
        <fullName evidence="1">Uncharacterized protein</fullName>
    </submittedName>
</protein>
<reference evidence="1" key="1">
    <citation type="journal article" date="2020" name="Stud. Mycol.">
        <title>101 Dothideomycetes genomes: a test case for predicting lifestyles and emergence of pathogens.</title>
        <authorList>
            <person name="Haridas S."/>
            <person name="Albert R."/>
            <person name="Binder M."/>
            <person name="Bloem J."/>
            <person name="Labutti K."/>
            <person name="Salamov A."/>
            <person name="Andreopoulos B."/>
            <person name="Baker S."/>
            <person name="Barry K."/>
            <person name="Bills G."/>
            <person name="Bluhm B."/>
            <person name="Cannon C."/>
            <person name="Castanera R."/>
            <person name="Culley D."/>
            <person name="Daum C."/>
            <person name="Ezra D."/>
            <person name="Gonzalez J."/>
            <person name="Henrissat B."/>
            <person name="Kuo A."/>
            <person name="Liang C."/>
            <person name="Lipzen A."/>
            <person name="Lutzoni F."/>
            <person name="Magnuson J."/>
            <person name="Mondo S."/>
            <person name="Nolan M."/>
            <person name="Ohm R."/>
            <person name="Pangilinan J."/>
            <person name="Park H.-J."/>
            <person name="Ramirez L."/>
            <person name="Alfaro M."/>
            <person name="Sun H."/>
            <person name="Tritt A."/>
            <person name="Yoshinaga Y."/>
            <person name="Zwiers L.-H."/>
            <person name="Turgeon B."/>
            <person name="Goodwin S."/>
            <person name="Spatafora J."/>
            <person name="Crous P."/>
            <person name="Grigoriev I."/>
        </authorList>
    </citation>
    <scope>NUCLEOTIDE SEQUENCE</scope>
    <source>
        <strain evidence="1">HMLAC05119</strain>
    </source>
</reference>
<dbReference type="AlphaFoldDB" id="A0A6A5QTL7"/>
<accession>A0A6A5QTL7</accession>
<dbReference type="Proteomes" id="UP000800096">
    <property type="component" value="Unassembled WGS sequence"/>
</dbReference>
<organism evidence="1 2">
    <name type="scientific">Ampelomyces quisqualis</name>
    <name type="common">Powdery mildew agent</name>
    <dbReference type="NCBI Taxonomy" id="50730"/>
    <lineage>
        <taxon>Eukaryota</taxon>
        <taxon>Fungi</taxon>
        <taxon>Dikarya</taxon>
        <taxon>Ascomycota</taxon>
        <taxon>Pezizomycotina</taxon>
        <taxon>Dothideomycetes</taxon>
        <taxon>Pleosporomycetidae</taxon>
        <taxon>Pleosporales</taxon>
        <taxon>Pleosporineae</taxon>
        <taxon>Phaeosphaeriaceae</taxon>
        <taxon>Ampelomyces</taxon>
    </lineage>
</organism>
<proteinExistence type="predicted"/>
<dbReference type="EMBL" id="ML979133">
    <property type="protein sequence ID" value="KAF1918803.1"/>
    <property type="molecule type" value="Genomic_DNA"/>
</dbReference>
<name>A0A6A5QTL7_AMPQU</name>
<sequence length="133" mass="14576">MSTLPTTFAHHDDLTPLLDELATQASAVLASVFVVGNVHDKYIKETDPTKQSEYRIVLKEHGAALETDLSIIRLNAEFITDERLEEWVDVPGSAAGRAGRRLQLQALTEKMEGLQGAMAGLWDGVLSVEDNSE</sequence>
<evidence type="ECO:0000313" key="1">
    <source>
        <dbReference type="EMBL" id="KAF1918803.1"/>
    </source>
</evidence>
<keyword evidence="2" id="KW-1185">Reference proteome</keyword>
<gene>
    <name evidence="1" type="ORF">BDU57DRAFT_468162</name>
</gene>
<evidence type="ECO:0000313" key="2">
    <source>
        <dbReference type="Proteomes" id="UP000800096"/>
    </source>
</evidence>